<organism evidence="2 3">
    <name type="scientific">Temnothorax longispinosus</name>
    <dbReference type="NCBI Taxonomy" id="300112"/>
    <lineage>
        <taxon>Eukaryota</taxon>
        <taxon>Metazoa</taxon>
        <taxon>Ecdysozoa</taxon>
        <taxon>Arthropoda</taxon>
        <taxon>Hexapoda</taxon>
        <taxon>Insecta</taxon>
        <taxon>Pterygota</taxon>
        <taxon>Neoptera</taxon>
        <taxon>Endopterygota</taxon>
        <taxon>Hymenoptera</taxon>
        <taxon>Apocrita</taxon>
        <taxon>Aculeata</taxon>
        <taxon>Formicoidea</taxon>
        <taxon>Formicidae</taxon>
        <taxon>Myrmicinae</taxon>
        <taxon>Temnothorax</taxon>
    </lineage>
</organism>
<feature type="region of interest" description="Disordered" evidence="1">
    <location>
        <begin position="108"/>
        <end position="129"/>
    </location>
</feature>
<feature type="non-terminal residue" evidence="2">
    <location>
        <position position="150"/>
    </location>
</feature>
<dbReference type="Proteomes" id="UP000310200">
    <property type="component" value="Unassembled WGS sequence"/>
</dbReference>
<comment type="caution">
    <text evidence="2">The sequence shown here is derived from an EMBL/GenBank/DDBJ whole genome shotgun (WGS) entry which is preliminary data.</text>
</comment>
<accession>A0A4S2KJK2</accession>
<feature type="compositionally biased region" description="Basic and acidic residues" evidence="1">
    <location>
        <begin position="15"/>
        <end position="48"/>
    </location>
</feature>
<reference evidence="2 3" key="1">
    <citation type="journal article" date="2019" name="Philos. Trans. R. Soc. Lond., B, Biol. Sci.">
        <title>Ant behaviour and brain gene expression of defending hosts depend on the ecological success of the intruding social parasite.</title>
        <authorList>
            <person name="Kaur R."/>
            <person name="Stoldt M."/>
            <person name="Jongepier E."/>
            <person name="Feldmeyer B."/>
            <person name="Menzel F."/>
            <person name="Bornberg-Bauer E."/>
            <person name="Foitzik S."/>
        </authorList>
    </citation>
    <scope>NUCLEOTIDE SEQUENCE [LARGE SCALE GENOMIC DNA]</scope>
    <source>
        <tissue evidence="2">Whole body</tissue>
    </source>
</reference>
<sequence length="150" mass="16250">METKRTPVAHHYASSRRDYSSYRAVGGKETEKKKGKERVVKGGSEQAREDVVNVEEESSRICLSVAKRKIARFSGATPREKSATTSLNAYGRSGNIVDRRTSTYVKPFARSNFPTGRPPGGYGEGGGDGDGGGGGLYSCARLLRVRFTIV</sequence>
<evidence type="ECO:0000313" key="3">
    <source>
        <dbReference type="Proteomes" id="UP000310200"/>
    </source>
</evidence>
<keyword evidence="3" id="KW-1185">Reference proteome</keyword>
<proteinExistence type="predicted"/>
<dbReference type="AlphaFoldDB" id="A0A4S2KJK2"/>
<feature type="compositionally biased region" description="Gly residues" evidence="1">
    <location>
        <begin position="118"/>
        <end position="129"/>
    </location>
</feature>
<feature type="region of interest" description="Disordered" evidence="1">
    <location>
        <begin position="1"/>
        <end position="48"/>
    </location>
</feature>
<gene>
    <name evidence="2" type="ORF">DBV15_01245</name>
</gene>
<evidence type="ECO:0000313" key="2">
    <source>
        <dbReference type="EMBL" id="TGZ49761.1"/>
    </source>
</evidence>
<protein>
    <submittedName>
        <fullName evidence="2">Uncharacterized protein</fullName>
    </submittedName>
</protein>
<name>A0A4S2KJK2_9HYME</name>
<dbReference type="EMBL" id="QBLH01002107">
    <property type="protein sequence ID" value="TGZ49761.1"/>
    <property type="molecule type" value="Genomic_DNA"/>
</dbReference>
<evidence type="ECO:0000256" key="1">
    <source>
        <dbReference type="SAM" id="MobiDB-lite"/>
    </source>
</evidence>